<dbReference type="Gene3D" id="3.50.50.60">
    <property type="entry name" value="FAD/NAD(P)-binding domain"/>
    <property type="match status" value="1"/>
</dbReference>
<evidence type="ECO:0000259" key="1">
    <source>
        <dbReference type="Pfam" id="PF07992"/>
    </source>
</evidence>
<accession>A0A507QY54</accession>
<dbReference type="InterPro" id="IPR036188">
    <property type="entry name" value="FAD/NAD-bd_sf"/>
</dbReference>
<reference evidence="2 3" key="1">
    <citation type="submission" date="2019-06" db="EMBL/GenBank/DDBJ databases">
        <title>Wine fermentation using esterase from Monascus purpureus.</title>
        <authorList>
            <person name="Geng C."/>
            <person name="Zhang Y."/>
        </authorList>
    </citation>
    <scope>NUCLEOTIDE SEQUENCE [LARGE SCALE GENOMIC DNA]</scope>
    <source>
        <strain evidence="2">HQ1</strain>
    </source>
</reference>
<evidence type="ECO:0000313" key="2">
    <source>
        <dbReference type="EMBL" id="TQB74844.1"/>
    </source>
</evidence>
<dbReference type="Pfam" id="PF07992">
    <property type="entry name" value="Pyr_redox_2"/>
    <property type="match status" value="1"/>
</dbReference>
<keyword evidence="3" id="KW-1185">Reference proteome</keyword>
<dbReference type="AlphaFoldDB" id="A0A507QY54"/>
<dbReference type="InterPro" id="IPR023753">
    <property type="entry name" value="FAD/NAD-binding_dom"/>
</dbReference>
<proteinExistence type="predicted"/>
<dbReference type="EMBL" id="VIFY01000026">
    <property type="protein sequence ID" value="TQB74844.1"/>
    <property type="molecule type" value="Genomic_DNA"/>
</dbReference>
<comment type="caution">
    <text evidence="2">The sequence shown here is derived from an EMBL/GenBank/DDBJ whole genome shotgun (WGS) entry which is preliminary data.</text>
</comment>
<dbReference type="STRING" id="5098.A0A507QY54"/>
<dbReference type="InterPro" id="IPR053275">
    <property type="entry name" value="Agnestin_monoxygenase"/>
</dbReference>
<gene>
    <name evidence="2" type="ORF">MPDQ_004075</name>
</gene>
<name>A0A507QY54_MONPU</name>
<dbReference type="GO" id="GO:0016491">
    <property type="term" value="F:oxidoreductase activity"/>
    <property type="evidence" value="ECO:0007669"/>
    <property type="project" value="InterPro"/>
</dbReference>
<protein>
    <recommendedName>
        <fullName evidence="1">FAD/NAD(P)-binding domain-containing protein</fullName>
    </recommendedName>
</protein>
<dbReference type="OrthoDB" id="432536at2759"/>
<dbReference type="Proteomes" id="UP000319663">
    <property type="component" value="Unassembled WGS sequence"/>
</dbReference>
<feature type="domain" description="FAD/NAD(P)-binding" evidence="1">
    <location>
        <begin position="9"/>
        <end position="211"/>
    </location>
</feature>
<dbReference type="SUPFAM" id="SSF51905">
    <property type="entry name" value="FAD/NAD(P)-binding domain"/>
    <property type="match status" value="1"/>
</dbReference>
<dbReference type="PANTHER" id="PTHR38688">
    <property type="entry name" value="PYR_REDOX_2 DOMAIN-CONTAINING PROTEIN"/>
    <property type="match status" value="1"/>
</dbReference>
<dbReference type="PANTHER" id="PTHR38688:SF1">
    <property type="entry name" value="FAD_NAD(P)-BINDING DOMAIN-CONTAINING PROTEIN"/>
    <property type="match status" value="1"/>
</dbReference>
<organism evidence="2 3">
    <name type="scientific">Monascus purpureus</name>
    <name type="common">Red mold</name>
    <name type="synonym">Monascus anka</name>
    <dbReference type="NCBI Taxonomy" id="5098"/>
    <lineage>
        <taxon>Eukaryota</taxon>
        <taxon>Fungi</taxon>
        <taxon>Dikarya</taxon>
        <taxon>Ascomycota</taxon>
        <taxon>Pezizomycotina</taxon>
        <taxon>Eurotiomycetes</taxon>
        <taxon>Eurotiomycetidae</taxon>
        <taxon>Eurotiales</taxon>
        <taxon>Aspergillaceae</taxon>
        <taxon>Monascus</taxon>
    </lineage>
</organism>
<evidence type="ECO:0000313" key="3">
    <source>
        <dbReference type="Proteomes" id="UP000319663"/>
    </source>
</evidence>
<sequence length="393" mass="43149">MNLSQRCATVVVGAGPAGVAVVGNLLEKQPGAKIAWIDPSFQAGRLCKYREVPSNTKVGLFQQYATVLQPFRTVINTTPIPNAFSKLAKLDQEKTCHLHHAADMIQALTNGLGKFEQVHKYQGMVTAANLSEKNASWTVCVKGPNSPEETEIVTSQLILCTGSYPTLLPISISDLNIQRLDLDIVLKPSEIPTHLPQDTSPLVIAVIGASHSAILALLNLVDLARSSPSYSHLRINWFTRHPLRYAEYKDGWILRDNTGLKGMAADFARQQLEDDRLPTSEAGRFISKIDCGDGKELQQYRAHLPVCTHIVQAVGFTRNPLPELSVDGQALLEPAFDHHTGGFMGKDGRPVPGLYGAGIAFPEQVTDPNGNVEYAVGFWKFMTFIRRVCPTWL</sequence>